<keyword evidence="12" id="KW-1185">Reference proteome</keyword>
<dbReference type="PROSITE" id="PS00687">
    <property type="entry name" value="ALDEHYDE_DEHYDR_GLU"/>
    <property type="match status" value="1"/>
</dbReference>
<evidence type="ECO:0000256" key="4">
    <source>
        <dbReference type="ARBA" id="ARBA00023002"/>
    </source>
</evidence>
<evidence type="ECO:0000256" key="3">
    <source>
        <dbReference type="ARBA" id="ARBA00022958"/>
    </source>
</evidence>
<dbReference type="SUPFAM" id="SSF53720">
    <property type="entry name" value="ALDH-like"/>
    <property type="match status" value="1"/>
</dbReference>
<dbReference type="Proteomes" id="UP000186336">
    <property type="component" value="Chromosome"/>
</dbReference>
<gene>
    <name evidence="11" type="ORF">BWR18_04160</name>
</gene>
<dbReference type="FunFam" id="3.40.309.10:FF:000012">
    <property type="entry name" value="Betaine aldehyde dehydrogenase"/>
    <property type="match status" value="1"/>
</dbReference>
<dbReference type="OrthoDB" id="9812625at2"/>
<dbReference type="GO" id="GO:0046872">
    <property type="term" value="F:metal ion binding"/>
    <property type="evidence" value="ECO:0007669"/>
    <property type="project" value="UniProtKB-KW"/>
</dbReference>
<dbReference type="NCBIfam" id="TIGR01804">
    <property type="entry name" value="BADH"/>
    <property type="match status" value="1"/>
</dbReference>
<dbReference type="PROSITE" id="PS00070">
    <property type="entry name" value="ALDEHYDE_DEHYDR_CYS"/>
    <property type="match status" value="1"/>
</dbReference>
<dbReference type="NCBIfam" id="NF009725">
    <property type="entry name" value="PRK13252.1"/>
    <property type="match status" value="1"/>
</dbReference>
<dbReference type="InterPro" id="IPR029510">
    <property type="entry name" value="Ald_DH_CS_GLU"/>
</dbReference>
<dbReference type="InterPro" id="IPR016160">
    <property type="entry name" value="Ald_DH_CS_CYS"/>
</dbReference>
<evidence type="ECO:0000256" key="6">
    <source>
        <dbReference type="ARBA" id="ARBA00023097"/>
    </source>
</evidence>
<dbReference type="GO" id="GO:0008802">
    <property type="term" value="F:betaine-aldehyde dehydrogenase (NAD+) activity"/>
    <property type="evidence" value="ECO:0007669"/>
    <property type="project" value="UniProtKB-UniRule"/>
</dbReference>
<dbReference type="KEGG" id="tom:BWR18_04160"/>
<dbReference type="EC" id="1.2.1.8" evidence="7"/>
<dbReference type="Pfam" id="PF00171">
    <property type="entry name" value="Aldedh"/>
    <property type="match status" value="1"/>
</dbReference>
<dbReference type="InterPro" id="IPR015590">
    <property type="entry name" value="Aldehyde_DH_dom"/>
</dbReference>
<dbReference type="Gene3D" id="3.40.605.10">
    <property type="entry name" value="Aldehyde Dehydrogenase, Chain A, domain 1"/>
    <property type="match status" value="1"/>
</dbReference>
<evidence type="ECO:0000259" key="10">
    <source>
        <dbReference type="Pfam" id="PF00171"/>
    </source>
</evidence>
<evidence type="ECO:0000256" key="8">
    <source>
        <dbReference type="PROSITE-ProRule" id="PRU10007"/>
    </source>
</evidence>
<dbReference type="InterPro" id="IPR016161">
    <property type="entry name" value="Ald_DH/histidinol_DH"/>
</dbReference>
<dbReference type="InterPro" id="IPR016163">
    <property type="entry name" value="Ald_DH_C"/>
</dbReference>
<dbReference type="FunFam" id="3.40.605.10:FF:000007">
    <property type="entry name" value="NAD/NADP-dependent betaine aldehyde dehydrogenase"/>
    <property type="match status" value="1"/>
</dbReference>
<evidence type="ECO:0000313" key="11">
    <source>
        <dbReference type="EMBL" id="APX10974.1"/>
    </source>
</evidence>
<keyword evidence="3" id="KW-0630">Potassium</keyword>
<feature type="active site" evidence="8">
    <location>
        <position position="249"/>
    </location>
</feature>
<dbReference type="STRING" id="299262.BWR18_04160"/>
<dbReference type="PANTHER" id="PTHR11699">
    <property type="entry name" value="ALDEHYDE DEHYDROGENASE-RELATED"/>
    <property type="match status" value="1"/>
</dbReference>
<dbReference type="AlphaFoldDB" id="A0A1P8MSG5"/>
<accession>A0A1P8MSG5</accession>
<feature type="domain" description="Aldehyde dehydrogenase" evidence="10">
    <location>
        <begin position="16"/>
        <end position="472"/>
    </location>
</feature>
<keyword evidence="4 9" id="KW-0560">Oxidoreductase</keyword>
<sequence>MHTQPTASHFINGAYVEDTAGTPIDVIYPATGEVIGRVHSATPAIIDHALNAARAAQAAWAAMTGTERGRILRRAADIMRARNHDLSVLETFDTGKPYQETSVADATSGADALEYFGGMAATLTGEHIQLGDDWVYTRREPLGVCVGIGAWNYPTQIASWKGAPALACGNTMVFKPSETTPLCALKVAEILHEAGAPAGVYNVVQGLGDVGAALVSDSRVDKVSLTGSVPTGRKVYAAAAAEMKHVTMELGGKSPLIIFDDADVENAVSGAIMANFYSSGQVCSNGTRVFVQTGIKEAFLARLTERLGKAVIGDPQDPETSFGPMVSEGQMKIVQGYIAKGQDEGARLVTGGARLDRDGFYLEPTVFADVTDGMTIAREEIFGPVMAVLDFEDEAEVLARANDTEFGLAAGVFTRDLARAHRVVAGFEAGTCFINSYNDAPVEAPFGGVKASGVGRENSKAAIEHYSQVKSVYVRMGDVEAPF</sequence>
<proteinExistence type="inferred from homology"/>
<evidence type="ECO:0000256" key="5">
    <source>
        <dbReference type="ARBA" id="ARBA00023027"/>
    </source>
</evidence>
<dbReference type="GO" id="GO:0019285">
    <property type="term" value="P:glycine betaine biosynthetic process from choline"/>
    <property type="evidence" value="ECO:0007669"/>
    <property type="project" value="InterPro"/>
</dbReference>
<dbReference type="RefSeq" id="WP_076626840.1">
    <property type="nucleotide sequence ID" value="NZ_CP019312.1"/>
</dbReference>
<protein>
    <recommendedName>
        <fullName evidence="7">Betaine-aldehyde dehydrogenase</fullName>
        <ecNumber evidence="7">1.2.1.8</ecNumber>
    </recommendedName>
</protein>
<evidence type="ECO:0000256" key="1">
    <source>
        <dbReference type="ARBA" id="ARBA00009986"/>
    </source>
</evidence>
<organism evidence="11 12">
    <name type="scientific">Tateyamaria omphalii</name>
    <dbReference type="NCBI Taxonomy" id="299262"/>
    <lineage>
        <taxon>Bacteria</taxon>
        <taxon>Pseudomonadati</taxon>
        <taxon>Pseudomonadota</taxon>
        <taxon>Alphaproteobacteria</taxon>
        <taxon>Rhodobacterales</taxon>
        <taxon>Roseobacteraceae</taxon>
        <taxon>Tateyamaria</taxon>
    </lineage>
</organism>
<dbReference type="Gene3D" id="3.40.309.10">
    <property type="entry name" value="Aldehyde Dehydrogenase, Chain A, domain 2"/>
    <property type="match status" value="1"/>
</dbReference>
<keyword evidence="6" id="KW-0558">Oxidation</keyword>
<evidence type="ECO:0000256" key="9">
    <source>
        <dbReference type="RuleBase" id="RU003345"/>
    </source>
</evidence>
<reference evidence="11 12" key="1">
    <citation type="submission" date="2017-01" db="EMBL/GenBank/DDBJ databases">
        <title>Complete genome of Tateyamaria omphalii DOK1-4 isolated from seawater in Dokdo.</title>
        <authorList>
            <person name="Kim J.H."/>
            <person name="Chi W.-J."/>
        </authorList>
    </citation>
    <scope>NUCLEOTIDE SEQUENCE [LARGE SCALE GENOMIC DNA]</scope>
    <source>
        <strain evidence="11 12">DOK1-4</strain>
    </source>
</reference>
<evidence type="ECO:0000256" key="2">
    <source>
        <dbReference type="ARBA" id="ARBA00022723"/>
    </source>
</evidence>
<dbReference type="EMBL" id="CP019312">
    <property type="protein sequence ID" value="APX10974.1"/>
    <property type="molecule type" value="Genomic_DNA"/>
</dbReference>
<evidence type="ECO:0000256" key="7">
    <source>
        <dbReference type="NCBIfam" id="TIGR01804"/>
    </source>
</evidence>
<name>A0A1P8MSG5_9RHOB</name>
<keyword evidence="2" id="KW-0479">Metal-binding</keyword>
<dbReference type="InterPro" id="IPR016162">
    <property type="entry name" value="Ald_DH_N"/>
</dbReference>
<evidence type="ECO:0000313" key="12">
    <source>
        <dbReference type="Proteomes" id="UP000186336"/>
    </source>
</evidence>
<dbReference type="InterPro" id="IPR011264">
    <property type="entry name" value="BADH"/>
</dbReference>
<comment type="similarity">
    <text evidence="1 9">Belongs to the aldehyde dehydrogenase family.</text>
</comment>
<keyword evidence="5" id="KW-0520">NAD</keyword>